<gene>
    <name evidence="1" type="ORF">HZA61_12545</name>
</gene>
<dbReference type="Pfam" id="PF05258">
    <property type="entry name" value="DciA"/>
    <property type="match status" value="1"/>
</dbReference>
<dbReference type="AlphaFoldDB" id="A0A933WBG8"/>
<dbReference type="InterPro" id="IPR007922">
    <property type="entry name" value="DciA-like"/>
</dbReference>
<reference evidence="1" key="1">
    <citation type="submission" date="2020-07" db="EMBL/GenBank/DDBJ databases">
        <title>Huge and variable diversity of episymbiotic CPR bacteria and DPANN archaea in groundwater ecosystems.</title>
        <authorList>
            <person name="He C.Y."/>
            <person name="Keren R."/>
            <person name="Whittaker M."/>
            <person name="Farag I.F."/>
            <person name="Doudna J."/>
            <person name="Cate J.H.D."/>
            <person name="Banfield J.F."/>
        </authorList>
    </citation>
    <scope>NUCLEOTIDE SEQUENCE</scope>
    <source>
        <strain evidence="1">NC_groundwater_1813_Pr3_B-0.1um_71_17</strain>
    </source>
</reference>
<accession>A0A933WBG8</accession>
<dbReference type="EMBL" id="JACRIW010000090">
    <property type="protein sequence ID" value="MBI5170309.1"/>
    <property type="molecule type" value="Genomic_DNA"/>
</dbReference>
<comment type="caution">
    <text evidence="1">The sequence shown here is derived from an EMBL/GenBank/DDBJ whole genome shotgun (WGS) entry which is preliminary data.</text>
</comment>
<dbReference type="PANTHER" id="PTHR36456:SF1">
    <property type="entry name" value="UPF0232 PROTEIN SCO3875"/>
    <property type="match status" value="1"/>
</dbReference>
<protein>
    <submittedName>
        <fullName evidence="1">DUF721 domain-containing protein</fullName>
    </submittedName>
</protein>
<dbReference type="PANTHER" id="PTHR36456">
    <property type="entry name" value="UPF0232 PROTEIN SCO3875"/>
    <property type="match status" value="1"/>
</dbReference>
<evidence type="ECO:0000313" key="1">
    <source>
        <dbReference type="EMBL" id="MBI5170309.1"/>
    </source>
</evidence>
<proteinExistence type="predicted"/>
<organism evidence="1 2">
    <name type="scientific">Eiseniibacteriota bacterium</name>
    <dbReference type="NCBI Taxonomy" id="2212470"/>
    <lineage>
        <taxon>Bacteria</taxon>
        <taxon>Candidatus Eiseniibacteriota</taxon>
    </lineage>
</organism>
<sequence length="99" mass="11080">MDTLAGILPRLMQDLGLRDAAAGWRVVAEWPALAGERIAKRTRATGFREGTLTVEVEGSAWMHELSFLKRELVRRANQHLGAEIVRELRFVAARGGNQR</sequence>
<name>A0A933WBG8_UNCEI</name>
<dbReference type="Proteomes" id="UP000696931">
    <property type="component" value="Unassembled WGS sequence"/>
</dbReference>
<evidence type="ECO:0000313" key="2">
    <source>
        <dbReference type="Proteomes" id="UP000696931"/>
    </source>
</evidence>